<protein>
    <submittedName>
        <fullName evidence="2">Uncharacterized protein</fullName>
    </submittedName>
</protein>
<evidence type="ECO:0000313" key="3">
    <source>
        <dbReference type="Proteomes" id="UP001501752"/>
    </source>
</evidence>
<comment type="caution">
    <text evidence="2">The sequence shown here is derived from an EMBL/GenBank/DDBJ whole genome shotgun (WGS) entry which is preliminary data.</text>
</comment>
<proteinExistence type="predicted"/>
<feature type="region of interest" description="Disordered" evidence="1">
    <location>
        <begin position="89"/>
        <end position="118"/>
    </location>
</feature>
<dbReference type="EMBL" id="BAABIS010000001">
    <property type="protein sequence ID" value="GAA4834829.1"/>
    <property type="molecule type" value="Genomic_DNA"/>
</dbReference>
<evidence type="ECO:0000256" key="1">
    <source>
        <dbReference type="SAM" id="MobiDB-lite"/>
    </source>
</evidence>
<keyword evidence="3" id="KW-1185">Reference proteome</keyword>
<sequence length="160" mass="17775">MSRRLPAIPGYTLPGVLTPPLIRGTPSGRRRVPGGDAHKDIHVAAVITGRASRAARRSVPPQTGAPVPPSRHDRCHWQADFELTRRRRATSAGLTSCSDNSAARARTRTRTRTDSRRSRFRTIRDFARIHPDGLKSATKTNRVARDVDSRRARPRGLVFT</sequence>
<gene>
    <name evidence="2" type="ORF">GCM10023235_06860</name>
</gene>
<organism evidence="2 3">
    <name type="scientific">Kitasatospora terrestris</name>
    <dbReference type="NCBI Taxonomy" id="258051"/>
    <lineage>
        <taxon>Bacteria</taxon>
        <taxon>Bacillati</taxon>
        <taxon>Actinomycetota</taxon>
        <taxon>Actinomycetes</taxon>
        <taxon>Kitasatosporales</taxon>
        <taxon>Streptomycetaceae</taxon>
        <taxon>Kitasatospora</taxon>
    </lineage>
</organism>
<feature type="compositionally biased region" description="Polar residues" evidence="1">
    <location>
        <begin position="92"/>
        <end position="101"/>
    </location>
</feature>
<name>A0ABP9DDH6_9ACTN</name>
<reference evidence="3" key="1">
    <citation type="journal article" date="2019" name="Int. J. Syst. Evol. Microbiol.">
        <title>The Global Catalogue of Microorganisms (GCM) 10K type strain sequencing project: providing services to taxonomists for standard genome sequencing and annotation.</title>
        <authorList>
            <consortium name="The Broad Institute Genomics Platform"/>
            <consortium name="The Broad Institute Genome Sequencing Center for Infectious Disease"/>
            <person name="Wu L."/>
            <person name="Ma J."/>
        </authorList>
    </citation>
    <scope>NUCLEOTIDE SEQUENCE [LARGE SCALE GENOMIC DNA]</scope>
    <source>
        <strain evidence="3">JCM 13006</strain>
    </source>
</reference>
<accession>A0ABP9DDH6</accession>
<evidence type="ECO:0000313" key="2">
    <source>
        <dbReference type="EMBL" id="GAA4834829.1"/>
    </source>
</evidence>
<feature type="region of interest" description="Disordered" evidence="1">
    <location>
        <begin position="52"/>
        <end position="74"/>
    </location>
</feature>
<dbReference type="Proteomes" id="UP001501752">
    <property type="component" value="Unassembled WGS sequence"/>
</dbReference>